<protein>
    <submittedName>
        <fullName evidence="1">DUF924 domain-containing protein</fullName>
    </submittedName>
</protein>
<accession>A0AAE3U4I5</accession>
<dbReference type="Pfam" id="PF06041">
    <property type="entry name" value="DUF924"/>
    <property type="match status" value="1"/>
</dbReference>
<evidence type="ECO:0000313" key="2">
    <source>
        <dbReference type="Proteomes" id="UP001161580"/>
    </source>
</evidence>
<keyword evidence="2" id="KW-1185">Reference proteome</keyword>
<proteinExistence type="predicted"/>
<reference evidence="1" key="1">
    <citation type="submission" date="2022-03" db="EMBL/GenBank/DDBJ databases">
        <title>Fererhizobium litorale gen. nov., sp. nov., isolated from sandy sediments of the Sea of Japan seashore.</title>
        <authorList>
            <person name="Romanenko L."/>
            <person name="Kurilenko V."/>
            <person name="Otstavnykh N."/>
            <person name="Svetashev V."/>
            <person name="Tekutyeva L."/>
            <person name="Isaeva M."/>
            <person name="Mikhailov V."/>
        </authorList>
    </citation>
    <scope>NUCLEOTIDE SEQUENCE</scope>
    <source>
        <strain evidence="1">KMM 9576</strain>
    </source>
</reference>
<dbReference type="Gene3D" id="1.25.40.10">
    <property type="entry name" value="Tetratricopeptide repeat domain"/>
    <property type="match status" value="1"/>
</dbReference>
<organism evidence="1 2">
    <name type="scientific">Ferirhizobium litorale</name>
    <dbReference type="NCBI Taxonomy" id="2927786"/>
    <lineage>
        <taxon>Bacteria</taxon>
        <taxon>Pseudomonadati</taxon>
        <taxon>Pseudomonadota</taxon>
        <taxon>Alphaproteobacteria</taxon>
        <taxon>Hyphomicrobiales</taxon>
        <taxon>Rhizobiaceae</taxon>
        <taxon>Ferirhizobium</taxon>
    </lineage>
</organism>
<name>A0AAE3U4I5_9HYPH</name>
<dbReference type="InterPro" id="IPR011990">
    <property type="entry name" value="TPR-like_helical_dom_sf"/>
</dbReference>
<evidence type="ECO:0000313" key="1">
    <source>
        <dbReference type="EMBL" id="MDI7923458.1"/>
    </source>
</evidence>
<dbReference type="EMBL" id="JALDYZ010000008">
    <property type="protein sequence ID" value="MDI7923458.1"/>
    <property type="molecule type" value="Genomic_DNA"/>
</dbReference>
<dbReference type="SUPFAM" id="SSF48452">
    <property type="entry name" value="TPR-like"/>
    <property type="match status" value="1"/>
</dbReference>
<dbReference type="Gene3D" id="1.20.58.320">
    <property type="entry name" value="TPR-like"/>
    <property type="match status" value="1"/>
</dbReference>
<dbReference type="Proteomes" id="UP001161580">
    <property type="component" value="Unassembled WGS sequence"/>
</dbReference>
<dbReference type="InterPro" id="IPR010323">
    <property type="entry name" value="DUF924"/>
</dbReference>
<comment type="caution">
    <text evidence="1">The sequence shown here is derived from an EMBL/GenBank/DDBJ whole genome shotgun (WGS) entry which is preliminary data.</text>
</comment>
<gene>
    <name evidence="1" type="ORF">MRS75_15365</name>
</gene>
<dbReference type="AlphaFoldDB" id="A0AAE3U4I5"/>
<sequence>MRSHEEILAFWFGELTIEQCFKATPELDDVIRSRFSETHLALAKGVGDEWRVSPETRLAAIIVIDQFPRNIYRGTAHAFATDGLALREARLAMAAGADSALAPTQRMFLYMPFQHSESLADQDRSAALFSDLGIDEATSYAERHRTVIREFGRFPHRNVALGRESTPAELEYLAMPGAGF</sequence>